<keyword evidence="3" id="KW-1185">Reference proteome</keyword>
<evidence type="ECO:0000313" key="2">
    <source>
        <dbReference type="EMBL" id="PHM62074.1"/>
    </source>
</evidence>
<dbReference type="GO" id="GO:0003677">
    <property type="term" value="F:DNA binding"/>
    <property type="evidence" value="ECO:0007669"/>
    <property type="project" value="InterPro"/>
</dbReference>
<dbReference type="InterPro" id="IPR051698">
    <property type="entry name" value="Transposase_11-like"/>
</dbReference>
<comment type="caution">
    <text evidence="2">The sequence shown here is derived from an EMBL/GenBank/DDBJ whole genome shotgun (WGS) entry which is preliminary data.</text>
</comment>
<dbReference type="AlphaFoldDB" id="A0A2D0KF57"/>
<dbReference type="GO" id="GO:0004803">
    <property type="term" value="F:transposase activity"/>
    <property type="evidence" value="ECO:0007669"/>
    <property type="project" value="InterPro"/>
</dbReference>
<reference evidence="2 3" key="1">
    <citation type="journal article" date="2017" name="Nat. Microbiol.">
        <title>Natural product diversity associated with the nematode symbionts Photorhabdus and Xenorhabdus.</title>
        <authorList>
            <person name="Tobias N.J."/>
            <person name="Wolff H."/>
            <person name="Djahanschiri B."/>
            <person name="Grundmann F."/>
            <person name="Kronenwerth M."/>
            <person name="Shi Y.M."/>
            <person name="Simonyi S."/>
            <person name="Grun P."/>
            <person name="Shapiro-Ilan D."/>
            <person name="Pidot S.J."/>
            <person name="Stinear T.P."/>
            <person name="Ebersberger I."/>
            <person name="Bode H.B."/>
        </authorList>
    </citation>
    <scope>NUCLEOTIDE SEQUENCE [LARGE SCALE GENOMIC DNA]</scope>
    <source>
        <strain evidence="2 3">DSM 22670</strain>
    </source>
</reference>
<dbReference type="NCBIfam" id="NF033564">
    <property type="entry name" value="transpos_ISAs1"/>
    <property type="match status" value="1"/>
</dbReference>
<dbReference type="InterPro" id="IPR002559">
    <property type="entry name" value="Transposase_11"/>
</dbReference>
<dbReference type="Proteomes" id="UP000222168">
    <property type="component" value="Unassembled WGS sequence"/>
</dbReference>
<sequence length="165" mass="18552">MGAGWLAGSCKNAACKVVSRGLTVIVHRGKSTWRRRIFCSSILPRLAQIPGGAGTIAVERHRSENGKGTVDTSYYVNSLSPRHKSLGHYIRQHWRIENSQHYILDVVFKEDDSRIVLDGAIENLALFRRIVLNMVKQCDCGAPSQRNKLKKAGWSDDYHARVFFG</sequence>
<gene>
    <name evidence="2" type="ORF">Xish_01238</name>
</gene>
<organism evidence="2 3">
    <name type="scientific">Xenorhabdus ishibashii</name>
    <dbReference type="NCBI Taxonomy" id="1034471"/>
    <lineage>
        <taxon>Bacteria</taxon>
        <taxon>Pseudomonadati</taxon>
        <taxon>Pseudomonadota</taxon>
        <taxon>Gammaproteobacteria</taxon>
        <taxon>Enterobacterales</taxon>
        <taxon>Morganellaceae</taxon>
        <taxon>Xenorhabdus</taxon>
    </lineage>
</organism>
<evidence type="ECO:0000313" key="3">
    <source>
        <dbReference type="Proteomes" id="UP000222168"/>
    </source>
</evidence>
<proteinExistence type="predicted"/>
<dbReference type="InterPro" id="IPR047647">
    <property type="entry name" value="ISAs1_transpos"/>
</dbReference>
<dbReference type="Pfam" id="PF01609">
    <property type="entry name" value="DDE_Tnp_1"/>
    <property type="match status" value="1"/>
</dbReference>
<protein>
    <recommendedName>
        <fullName evidence="1">Transposase IS4-like domain-containing protein</fullName>
    </recommendedName>
</protein>
<dbReference type="EMBL" id="NJAK01000001">
    <property type="protein sequence ID" value="PHM62074.1"/>
    <property type="molecule type" value="Genomic_DNA"/>
</dbReference>
<name>A0A2D0KF57_9GAMM</name>
<dbReference type="PANTHER" id="PTHR30298:SF0">
    <property type="entry name" value="PROTEIN YBFL-RELATED"/>
    <property type="match status" value="1"/>
</dbReference>
<dbReference type="GO" id="GO:0006313">
    <property type="term" value="P:DNA transposition"/>
    <property type="evidence" value="ECO:0007669"/>
    <property type="project" value="InterPro"/>
</dbReference>
<feature type="domain" description="Transposase IS4-like" evidence="1">
    <location>
        <begin position="57"/>
        <end position="134"/>
    </location>
</feature>
<accession>A0A2D0KF57</accession>
<dbReference type="PANTHER" id="PTHR30298">
    <property type="entry name" value="H REPEAT-ASSOCIATED PREDICTED TRANSPOSASE"/>
    <property type="match status" value="1"/>
</dbReference>
<evidence type="ECO:0000259" key="1">
    <source>
        <dbReference type="Pfam" id="PF01609"/>
    </source>
</evidence>